<comment type="caution">
    <text evidence="1">The sequence shown here is derived from an EMBL/GenBank/DDBJ whole genome shotgun (WGS) entry which is preliminary data.</text>
</comment>
<evidence type="ECO:0000313" key="3">
    <source>
        <dbReference type="Proteomes" id="UP000618051"/>
    </source>
</evidence>
<keyword evidence="3" id="KW-1185">Reference proteome</keyword>
<organism evidence="1">
    <name type="scientific">Lamprotornis superbus</name>
    <dbReference type="NCBI Taxonomy" id="245042"/>
    <lineage>
        <taxon>Eukaryota</taxon>
        <taxon>Metazoa</taxon>
        <taxon>Chordata</taxon>
        <taxon>Craniata</taxon>
        <taxon>Vertebrata</taxon>
        <taxon>Euteleostomi</taxon>
        <taxon>Archelosauria</taxon>
        <taxon>Archosauria</taxon>
        <taxon>Dinosauria</taxon>
        <taxon>Saurischia</taxon>
        <taxon>Theropoda</taxon>
        <taxon>Coelurosauria</taxon>
        <taxon>Aves</taxon>
        <taxon>Neognathae</taxon>
        <taxon>Neoaves</taxon>
        <taxon>Telluraves</taxon>
        <taxon>Australaves</taxon>
        <taxon>Passeriformes</taxon>
        <taxon>Sturnidae</taxon>
        <taxon>Lamprotornis</taxon>
    </lineage>
</organism>
<protein>
    <submittedName>
        <fullName evidence="1">Uncharacterized protein</fullName>
    </submittedName>
</protein>
<dbReference type="Proteomes" id="UP000618051">
    <property type="component" value="Unassembled WGS sequence"/>
</dbReference>
<gene>
    <name evidence="2" type="ORF">IHE44_0003700</name>
    <name evidence="1" type="ORF">IHE44_010364</name>
</gene>
<sequence>MQGTRGAFTVEGLEDGFFQAKYNRCIENRIKRKPHQLILLNTRVCKSLRDNTEISLSFERILWEMDSQEAASDAHICLEQKERDFCVFPKVGKSKLFLNFAVPVTCEKTSSSLSLLEAPSRYRMYFVIIQSALCMFTHTSPCNKTLTPDRIDSFEEHMWKLSQNSYKEFIFFSSVLFCYHSVPHTTVAGTSTEDWEFSMQNLLQKSDSGGLTDFLPCNTLDQFGYFLVQAVSHCSKAAEHLSHYSEYYINENSVIIFAFVVVVAVAVHHSFPLRMADVCVLGIEVFFPIYSKEYSLEFGIKKFSLKDLFTQEAHNS</sequence>
<reference evidence="1" key="1">
    <citation type="submission" date="2020-10" db="EMBL/GenBank/DDBJ databases">
        <title>Feather gene expression reveals the developmental basis of iridescence in African starlings.</title>
        <authorList>
            <person name="Rubenstein D.R."/>
        </authorList>
    </citation>
    <scope>NUCLEOTIDE SEQUENCE</scope>
    <source>
        <strain evidence="1">SS15</strain>
        <tissue evidence="1">Liver</tissue>
    </source>
</reference>
<dbReference type="EMBL" id="JADDUC010000436">
    <property type="protein sequence ID" value="KAG0113484.1"/>
    <property type="molecule type" value="Genomic_DNA"/>
</dbReference>
<evidence type="ECO:0000313" key="2">
    <source>
        <dbReference type="EMBL" id="KAI1233992.1"/>
    </source>
</evidence>
<reference evidence="2" key="3">
    <citation type="submission" date="2022-01" db="EMBL/GenBank/DDBJ databases">
        <authorList>
            <person name="Rubenstein D.R."/>
        </authorList>
    </citation>
    <scope>NUCLEOTIDE SEQUENCE</scope>
    <source>
        <strain evidence="2">SS15</strain>
        <tissue evidence="2">Liver</tissue>
    </source>
</reference>
<evidence type="ECO:0000313" key="1">
    <source>
        <dbReference type="EMBL" id="KAG0113484.1"/>
    </source>
</evidence>
<reference evidence="2 3" key="2">
    <citation type="journal article" date="2021" name="J. Hered.">
        <title>Feather Gene Expression Elucidates the Developmental Basis of Plumage Iridescence in African Starlings.</title>
        <authorList>
            <person name="Rubenstein D.R."/>
            <person name="Corvelo A."/>
            <person name="MacManes M.D."/>
            <person name="Maia R."/>
            <person name="Narzisi G."/>
            <person name="Rousaki A."/>
            <person name="Vandenabeele P."/>
            <person name="Shawkey M.D."/>
            <person name="Solomon J."/>
        </authorList>
    </citation>
    <scope>NUCLEOTIDE SEQUENCE [LARGE SCALE GENOMIC DNA]</scope>
    <source>
        <strain evidence="2">SS15</strain>
    </source>
</reference>
<accession>A0A835NDZ7</accession>
<proteinExistence type="predicted"/>
<name>A0A835NDZ7_9PASS</name>
<dbReference type="AlphaFoldDB" id="A0A835NDZ7"/>
<dbReference type="EMBL" id="JADDUC020000016">
    <property type="protein sequence ID" value="KAI1233992.1"/>
    <property type="molecule type" value="Genomic_DNA"/>
</dbReference>